<dbReference type="PANTHER" id="PTHR20941:SF1">
    <property type="entry name" value="FOLIC ACID SYNTHESIS PROTEIN FOL1"/>
    <property type="match status" value="1"/>
</dbReference>
<dbReference type="InterPro" id="IPR045031">
    <property type="entry name" value="DHP_synth-like"/>
</dbReference>
<evidence type="ECO:0000313" key="11">
    <source>
        <dbReference type="Proteomes" id="UP000192936"/>
    </source>
</evidence>
<name>A0A1X7HID5_9PROT</name>
<dbReference type="PROSITE" id="PS50972">
    <property type="entry name" value="PTERIN_BINDING"/>
    <property type="match status" value="1"/>
</dbReference>
<dbReference type="Gene3D" id="3.20.20.20">
    <property type="entry name" value="Dihydropteroate synthase-like"/>
    <property type="match status" value="1"/>
</dbReference>
<keyword evidence="7" id="KW-0460">Magnesium</keyword>
<dbReference type="GO" id="GO:0004156">
    <property type="term" value="F:dihydropteroate synthase activity"/>
    <property type="evidence" value="ECO:0007669"/>
    <property type="project" value="UniProtKB-EC"/>
</dbReference>
<evidence type="ECO:0000256" key="2">
    <source>
        <dbReference type="ARBA" id="ARBA00001946"/>
    </source>
</evidence>
<sequence length="385" mass="40524">MPPLSAKPAAKAAALKSAAGSLAGFCPWAAEDGIRVYLRPIGLMPIAAWAKGAAVPLAGGRFAFSTAELIVRDQGSRIDRAFAPLSEIMAWGWERSRPVAEALDRQLGALTRARPPFANLPPDRPLIMAIVNVTPDSFSDGGDFLDPAAAIAHGEAMLAAGADILDVGGESTRPGADPVPPEEEERRVLPVIRHFANKGATVSVDTRHASVMESAAAAGARIVNDIAGLSDPQALPVVARTGTPVVVMHMQGDPGTMQANPTYRDAALDVFDWLEERIASCAAAGVPPERIAVDPGIGFGKTTEHNLDILRHIALYHALGCTVLIGLSRKGFIGRLSRGEPPKERLPGSLAAGLETLNQGAQILRVHDVAETAQARAVWEALHPR</sequence>
<dbReference type="PROSITE" id="PS00792">
    <property type="entry name" value="DHPS_1"/>
    <property type="match status" value="1"/>
</dbReference>
<accession>A0A1X7HID5</accession>
<evidence type="ECO:0000259" key="9">
    <source>
        <dbReference type="PROSITE" id="PS50972"/>
    </source>
</evidence>
<dbReference type="InterPro" id="IPR000489">
    <property type="entry name" value="Pterin-binding_dom"/>
</dbReference>
<dbReference type="SUPFAM" id="SSF51717">
    <property type="entry name" value="Dihydropteroate synthetase-like"/>
    <property type="match status" value="1"/>
</dbReference>
<comment type="pathway">
    <text evidence="3">Cofactor biosynthesis; tetrahydrofolate biosynthesis; 7,8-dihydrofolate from 2-amino-4-hydroxy-6-hydroxymethyl-7,8-dihydropteridine diphosphate and 4-aminobenzoate: step 1/2.</text>
</comment>
<dbReference type="Proteomes" id="UP000192936">
    <property type="component" value="Unassembled WGS sequence"/>
</dbReference>
<dbReference type="AlphaFoldDB" id="A0A1X7HID5"/>
<comment type="catalytic activity">
    <reaction evidence="1">
        <text>(7,8-dihydropterin-6-yl)methyl diphosphate + 4-aminobenzoate = 7,8-dihydropteroate + diphosphate</text>
        <dbReference type="Rhea" id="RHEA:19949"/>
        <dbReference type="ChEBI" id="CHEBI:17836"/>
        <dbReference type="ChEBI" id="CHEBI:17839"/>
        <dbReference type="ChEBI" id="CHEBI:33019"/>
        <dbReference type="ChEBI" id="CHEBI:72950"/>
        <dbReference type="EC" id="2.5.1.15"/>
    </reaction>
</comment>
<evidence type="ECO:0000256" key="3">
    <source>
        <dbReference type="ARBA" id="ARBA00004763"/>
    </source>
</evidence>
<dbReference type="NCBIfam" id="TIGR01496">
    <property type="entry name" value="DHPS"/>
    <property type="match status" value="1"/>
</dbReference>
<dbReference type="GO" id="GO:0046872">
    <property type="term" value="F:metal ion binding"/>
    <property type="evidence" value="ECO:0007669"/>
    <property type="project" value="UniProtKB-KW"/>
</dbReference>
<evidence type="ECO:0000313" key="10">
    <source>
        <dbReference type="EMBL" id="SMF86692.1"/>
    </source>
</evidence>
<keyword evidence="8" id="KW-0289">Folate biosynthesis</keyword>
<proteinExistence type="predicted"/>
<dbReference type="EMBL" id="FXAK01000008">
    <property type="protein sequence ID" value="SMF86692.1"/>
    <property type="molecule type" value="Genomic_DNA"/>
</dbReference>
<reference evidence="10 11" key="1">
    <citation type="submission" date="2017-04" db="EMBL/GenBank/DDBJ databases">
        <authorList>
            <person name="Afonso C.L."/>
            <person name="Miller P.J."/>
            <person name="Scott M.A."/>
            <person name="Spackman E."/>
            <person name="Goraichik I."/>
            <person name="Dimitrov K.M."/>
            <person name="Suarez D.L."/>
            <person name="Swayne D.E."/>
        </authorList>
    </citation>
    <scope>NUCLEOTIDE SEQUENCE [LARGE SCALE GENOMIC DNA]</scope>
    <source>
        <strain evidence="10 11">A2P</strain>
    </source>
</reference>
<keyword evidence="6" id="KW-0479">Metal-binding</keyword>
<organism evidence="10 11">
    <name type="scientific">Azospirillum oryzae</name>
    <dbReference type="NCBI Taxonomy" id="286727"/>
    <lineage>
        <taxon>Bacteria</taxon>
        <taxon>Pseudomonadati</taxon>
        <taxon>Pseudomonadota</taxon>
        <taxon>Alphaproteobacteria</taxon>
        <taxon>Rhodospirillales</taxon>
        <taxon>Azospirillaceae</taxon>
        <taxon>Azospirillum</taxon>
    </lineage>
</organism>
<evidence type="ECO:0000256" key="1">
    <source>
        <dbReference type="ARBA" id="ARBA00000012"/>
    </source>
</evidence>
<keyword evidence="5" id="KW-0808">Transferase</keyword>
<dbReference type="GO" id="GO:0005829">
    <property type="term" value="C:cytosol"/>
    <property type="evidence" value="ECO:0007669"/>
    <property type="project" value="TreeGrafter"/>
</dbReference>
<protein>
    <recommendedName>
        <fullName evidence="4">dihydropteroate synthase</fullName>
        <ecNumber evidence="4">2.5.1.15</ecNumber>
    </recommendedName>
</protein>
<evidence type="ECO:0000256" key="4">
    <source>
        <dbReference type="ARBA" id="ARBA00012458"/>
    </source>
</evidence>
<comment type="cofactor">
    <cofactor evidence="2">
        <name>Mg(2+)</name>
        <dbReference type="ChEBI" id="CHEBI:18420"/>
    </cofactor>
</comment>
<dbReference type="CDD" id="cd00739">
    <property type="entry name" value="DHPS"/>
    <property type="match status" value="1"/>
</dbReference>
<dbReference type="RefSeq" id="WP_085090910.1">
    <property type="nucleotide sequence ID" value="NZ_FXAK01000008.1"/>
</dbReference>
<feature type="domain" description="Pterin-binding" evidence="9">
    <location>
        <begin position="125"/>
        <end position="377"/>
    </location>
</feature>
<evidence type="ECO:0000256" key="5">
    <source>
        <dbReference type="ARBA" id="ARBA00022679"/>
    </source>
</evidence>
<evidence type="ECO:0000256" key="8">
    <source>
        <dbReference type="ARBA" id="ARBA00022909"/>
    </source>
</evidence>
<dbReference type="PROSITE" id="PS00793">
    <property type="entry name" value="DHPS_2"/>
    <property type="match status" value="1"/>
</dbReference>
<dbReference type="PANTHER" id="PTHR20941">
    <property type="entry name" value="FOLATE SYNTHESIS PROTEINS"/>
    <property type="match status" value="1"/>
</dbReference>
<dbReference type="InterPro" id="IPR011005">
    <property type="entry name" value="Dihydropteroate_synth-like_sf"/>
</dbReference>
<dbReference type="STRING" id="286727.SAMN02982917_6033"/>
<dbReference type="GO" id="GO:0046654">
    <property type="term" value="P:tetrahydrofolate biosynthetic process"/>
    <property type="evidence" value="ECO:0007669"/>
    <property type="project" value="TreeGrafter"/>
</dbReference>
<dbReference type="OrthoDB" id="9811744at2"/>
<evidence type="ECO:0000256" key="6">
    <source>
        <dbReference type="ARBA" id="ARBA00022723"/>
    </source>
</evidence>
<dbReference type="Pfam" id="PF00809">
    <property type="entry name" value="Pterin_bind"/>
    <property type="match status" value="1"/>
</dbReference>
<dbReference type="EC" id="2.5.1.15" evidence="4"/>
<evidence type="ECO:0000256" key="7">
    <source>
        <dbReference type="ARBA" id="ARBA00022842"/>
    </source>
</evidence>
<gene>
    <name evidence="10" type="ORF">SAMN02982917_6033</name>
</gene>
<dbReference type="InterPro" id="IPR006390">
    <property type="entry name" value="DHP_synth_dom"/>
</dbReference>
<dbReference type="GO" id="GO:0046656">
    <property type="term" value="P:folic acid biosynthetic process"/>
    <property type="evidence" value="ECO:0007669"/>
    <property type="project" value="UniProtKB-KW"/>
</dbReference>